<evidence type="ECO:0000313" key="3">
    <source>
        <dbReference type="Proteomes" id="UP000192903"/>
    </source>
</evidence>
<dbReference type="GO" id="GO:0016747">
    <property type="term" value="F:acyltransferase activity, transferring groups other than amino-acyl groups"/>
    <property type="evidence" value="ECO:0007669"/>
    <property type="project" value="InterPro"/>
</dbReference>
<proteinExistence type="predicted"/>
<dbReference type="PROSITE" id="PS51186">
    <property type="entry name" value="GNAT"/>
    <property type="match status" value="1"/>
</dbReference>
<dbReference type="OrthoDB" id="6293260at2"/>
<dbReference type="EMBL" id="FXAF01000002">
    <property type="protein sequence ID" value="SMF03663.1"/>
    <property type="molecule type" value="Genomic_DNA"/>
</dbReference>
<evidence type="ECO:0000259" key="1">
    <source>
        <dbReference type="PROSITE" id="PS51186"/>
    </source>
</evidence>
<dbReference type="Pfam" id="PF13302">
    <property type="entry name" value="Acetyltransf_3"/>
    <property type="match status" value="1"/>
</dbReference>
<keyword evidence="2" id="KW-0808">Transferase</keyword>
<dbReference type="InterPro" id="IPR051531">
    <property type="entry name" value="N-acetyltransferase"/>
</dbReference>
<dbReference type="Proteomes" id="UP000192903">
    <property type="component" value="Unassembled WGS sequence"/>
</dbReference>
<organism evidence="2 3">
    <name type="scientific">Xaviernesmea oryzae</name>
    <dbReference type="NCBI Taxonomy" id="464029"/>
    <lineage>
        <taxon>Bacteria</taxon>
        <taxon>Pseudomonadati</taxon>
        <taxon>Pseudomonadota</taxon>
        <taxon>Alphaproteobacteria</taxon>
        <taxon>Hyphomicrobiales</taxon>
        <taxon>Rhizobiaceae</taxon>
        <taxon>Rhizobium/Agrobacterium group</taxon>
        <taxon>Xaviernesmea</taxon>
    </lineage>
</organism>
<feature type="domain" description="N-acetyltransferase" evidence="1">
    <location>
        <begin position="10"/>
        <end position="184"/>
    </location>
</feature>
<dbReference type="AlphaFoldDB" id="A0A1X7CVZ6"/>
<dbReference type="PANTHER" id="PTHR43792">
    <property type="entry name" value="GNAT FAMILY, PUTATIVE (AFU_ORTHOLOGUE AFUA_3G00765)-RELATED-RELATED"/>
    <property type="match status" value="1"/>
</dbReference>
<dbReference type="Gene3D" id="3.40.630.30">
    <property type="match status" value="1"/>
</dbReference>
<accession>A0A1X7CVZ6</accession>
<keyword evidence="3" id="KW-1185">Reference proteome</keyword>
<sequence length="202" mass="22786">MREVFTTDRLVLRELTRNDVPVLHRIFGDPVSMRYYPRAKTLEETFDWFDKLAFQSYAENGFGLWGVVEKASGELIGDCGITLQKTPSGMEPEIGYHLRREWLGRGYAFEAAAACRDFGLDKLGFGRIVSIVSPDNIPSLRAAARVHQRWETYRTVTAAGVEVDRFLFISERDGSDVGGLDPATRVAMIEVEARRFGKTGRC</sequence>
<protein>
    <submittedName>
        <fullName evidence="2">Protein N-acetyltransferase, RimJ/RimL family</fullName>
    </submittedName>
</protein>
<name>A0A1X7CVZ6_9HYPH</name>
<evidence type="ECO:0000313" key="2">
    <source>
        <dbReference type="EMBL" id="SMF03663.1"/>
    </source>
</evidence>
<dbReference type="InterPro" id="IPR016181">
    <property type="entry name" value="Acyl_CoA_acyltransferase"/>
</dbReference>
<dbReference type="SUPFAM" id="SSF55729">
    <property type="entry name" value="Acyl-CoA N-acyltransferases (Nat)"/>
    <property type="match status" value="1"/>
</dbReference>
<reference evidence="3" key="1">
    <citation type="submission" date="2017-04" db="EMBL/GenBank/DDBJ databases">
        <authorList>
            <person name="Varghese N."/>
            <person name="Submissions S."/>
        </authorList>
    </citation>
    <scope>NUCLEOTIDE SEQUENCE [LARGE SCALE GENOMIC DNA]</scope>
    <source>
        <strain evidence="3">B4P</strain>
    </source>
</reference>
<gene>
    <name evidence="2" type="ORF">SAMN02982989_4635</name>
</gene>
<dbReference type="STRING" id="464029.SAMN02982989_4635"/>
<dbReference type="PANTHER" id="PTHR43792:SF1">
    <property type="entry name" value="N-ACETYLTRANSFERASE DOMAIN-CONTAINING PROTEIN"/>
    <property type="match status" value="1"/>
</dbReference>
<dbReference type="InterPro" id="IPR000182">
    <property type="entry name" value="GNAT_dom"/>
</dbReference>
<dbReference type="RefSeq" id="WP_085420065.1">
    <property type="nucleotide sequence ID" value="NZ_FXAF01000002.1"/>
</dbReference>